<dbReference type="InterPro" id="IPR036397">
    <property type="entry name" value="RNaseH_sf"/>
</dbReference>
<evidence type="ECO:0000313" key="2">
    <source>
        <dbReference type="Proteomes" id="UP001159363"/>
    </source>
</evidence>
<dbReference type="PANTHER" id="PTHR46060:SF1">
    <property type="entry name" value="MARINER MOS1 TRANSPOSASE-LIKE PROTEIN"/>
    <property type="match status" value="1"/>
</dbReference>
<dbReference type="PANTHER" id="PTHR46060">
    <property type="entry name" value="MARINER MOS1 TRANSPOSASE-LIKE PROTEIN"/>
    <property type="match status" value="1"/>
</dbReference>
<dbReference type="EMBL" id="JARBHB010000007">
    <property type="protein sequence ID" value="KAJ8879345.1"/>
    <property type="molecule type" value="Genomic_DNA"/>
</dbReference>
<accession>A0ABQ9H4X2</accession>
<reference evidence="1 2" key="1">
    <citation type="submission" date="2023-02" db="EMBL/GenBank/DDBJ databases">
        <title>LHISI_Scaffold_Assembly.</title>
        <authorList>
            <person name="Stuart O.P."/>
            <person name="Cleave R."/>
            <person name="Magrath M.J.L."/>
            <person name="Mikheyev A.S."/>
        </authorList>
    </citation>
    <scope>NUCLEOTIDE SEQUENCE [LARGE SCALE GENOMIC DNA]</scope>
    <source>
        <strain evidence="1">Daus_M_001</strain>
        <tissue evidence="1">Leg muscle</tissue>
    </source>
</reference>
<organism evidence="1 2">
    <name type="scientific">Dryococelus australis</name>
    <dbReference type="NCBI Taxonomy" id="614101"/>
    <lineage>
        <taxon>Eukaryota</taxon>
        <taxon>Metazoa</taxon>
        <taxon>Ecdysozoa</taxon>
        <taxon>Arthropoda</taxon>
        <taxon>Hexapoda</taxon>
        <taxon>Insecta</taxon>
        <taxon>Pterygota</taxon>
        <taxon>Neoptera</taxon>
        <taxon>Polyneoptera</taxon>
        <taxon>Phasmatodea</taxon>
        <taxon>Verophasmatodea</taxon>
        <taxon>Anareolatae</taxon>
        <taxon>Phasmatidae</taxon>
        <taxon>Eurycanthinae</taxon>
        <taxon>Dryococelus</taxon>
    </lineage>
</organism>
<name>A0ABQ9H4X2_9NEOP</name>
<evidence type="ECO:0008006" key="3">
    <source>
        <dbReference type="Google" id="ProtNLM"/>
    </source>
</evidence>
<dbReference type="InterPro" id="IPR052709">
    <property type="entry name" value="Transposase-MT_Hybrid"/>
</dbReference>
<keyword evidence="2" id="KW-1185">Reference proteome</keyword>
<dbReference type="Gene3D" id="3.30.420.10">
    <property type="entry name" value="Ribonuclease H-like superfamily/Ribonuclease H"/>
    <property type="match status" value="1"/>
</dbReference>
<evidence type="ECO:0000313" key="1">
    <source>
        <dbReference type="EMBL" id="KAJ8879345.1"/>
    </source>
</evidence>
<comment type="caution">
    <text evidence="1">The sequence shown here is derived from an EMBL/GenBank/DDBJ whole genome shotgun (WGS) entry which is preliminary data.</text>
</comment>
<dbReference type="Proteomes" id="UP001159363">
    <property type="component" value="Chromosome 6"/>
</dbReference>
<gene>
    <name evidence="1" type="ORF">PR048_019953</name>
</gene>
<sequence length="176" mass="20067">MEWHSPTFPPPRKSHLQKFKFETMLIAFFDNDGINTKDFVPASQAVNATFCEHVLKRLLQRNRSVRPEVHMPGKWILQQDNALSHCAVLVRQLWLSAAYCYRQLSGRFPAWGSVNRKLSHPDSSTAPVLSRLTYSRDLAPADFFLFPRLTSVLEGARFAPVEAIQRRVTAILATDS</sequence>
<protein>
    <recommendedName>
        <fullName evidence="3">Mariner Mos1 transposase</fullName>
    </recommendedName>
</protein>
<proteinExistence type="predicted"/>